<evidence type="ECO:0000256" key="2">
    <source>
        <dbReference type="ARBA" id="ARBA00022679"/>
    </source>
</evidence>
<dbReference type="InterPro" id="IPR005522">
    <property type="entry name" value="IPK"/>
</dbReference>
<feature type="non-terminal residue" evidence="5">
    <location>
        <position position="127"/>
    </location>
</feature>
<gene>
    <name evidence="5" type="ORF">BCR44DRAFT_103844</name>
</gene>
<protein>
    <recommendedName>
        <fullName evidence="4">Kinase</fullName>
        <ecNumber evidence="4">2.7.-.-</ecNumber>
    </recommendedName>
</protein>
<dbReference type="SUPFAM" id="SSF56104">
    <property type="entry name" value="SAICAR synthase-like"/>
    <property type="match status" value="1"/>
</dbReference>
<dbReference type="OrthoDB" id="2573163at2759"/>
<dbReference type="GO" id="GO:0032958">
    <property type="term" value="P:inositol phosphate biosynthetic process"/>
    <property type="evidence" value="ECO:0007669"/>
    <property type="project" value="InterPro"/>
</dbReference>
<sequence length="127" mass="14558">QFIVLEDLTAALSHPCILDLKMGTRQHGVFASDAKRRSQERKCAATTSKKLGVRICGMQVYKRDVRSYMYQDKYFGRELPPSALLRTLTGFLDDGIVIRTECIPRILSRLRELAKVVAELDNFRFYA</sequence>
<evidence type="ECO:0000256" key="1">
    <source>
        <dbReference type="ARBA" id="ARBA00007374"/>
    </source>
</evidence>
<dbReference type="GO" id="GO:0046854">
    <property type="term" value="P:phosphatidylinositol phosphate biosynthetic process"/>
    <property type="evidence" value="ECO:0007669"/>
    <property type="project" value="TreeGrafter"/>
</dbReference>
<evidence type="ECO:0000313" key="5">
    <source>
        <dbReference type="EMBL" id="ORZ39294.1"/>
    </source>
</evidence>
<dbReference type="EC" id="2.7.-.-" evidence="4"/>
<dbReference type="GO" id="GO:0005737">
    <property type="term" value="C:cytoplasm"/>
    <property type="evidence" value="ECO:0007669"/>
    <property type="project" value="TreeGrafter"/>
</dbReference>
<dbReference type="Gene3D" id="3.30.470.160">
    <property type="entry name" value="Inositol polyphosphate kinase"/>
    <property type="match status" value="1"/>
</dbReference>
<feature type="non-terminal residue" evidence="5">
    <location>
        <position position="1"/>
    </location>
</feature>
<dbReference type="Pfam" id="PF03770">
    <property type="entry name" value="IPK"/>
    <property type="match status" value="1"/>
</dbReference>
<dbReference type="GO" id="GO:0005634">
    <property type="term" value="C:nucleus"/>
    <property type="evidence" value="ECO:0007669"/>
    <property type="project" value="TreeGrafter"/>
</dbReference>
<comment type="similarity">
    <text evidence="1 4">Belongs to the inositol phosphokinase (IPK) family.</text>
</comment>
<dbReference type="InterPro" id="IPR038286">
    <property type="entry name" value="IPK_sf"/>
</dbReference>
<keyword evidence="2 4" id="KW-0808">Transferase</keyword>
<dbReference type="GO" id="GO:0000824">
    <property type="term" value="F:inositol-1,4,5,6-tetrakisphosphate 3-kinase activity"/>
    <property type="evidence" value="ECO:0007669"/>
    <property type="project" value="TreeGrafter"/>
</dbReference>
<dbReference type="Proteomes" id="UP000193411">
    <property type="component" value="Unassembled WGS sequence"/>
</dbReference>
<dbReference type="AlphaFoldDB" id="A0A1Y2HZA8"/>
<dbReference type="PANTHER" id="PTHR12400">
    <property type="entry name" value="INOSITOL POLYPHOSPHATE KINASE"/>
    <property type="match status" value="1"/>
</dbReference>
<comment type="caution">
    <text evidence="5">The sequence shown here is derived from an EMBL/GenBank/DDBJ whole genome shotgun (WGS) entry which is preliminary data.</text>
</comment>
<accession>A0A1Y2HZA8</accession>
<evidence type="ECO:0000256" key="3">
    <source>
        <dbReference type="ARBA" id="ARBA00022777"/>
    </source>
</evidence>
<organism evidence="5 6">
    <name type="scientific">Catenaria anguillulae PL171</name>
    <dbReference type="NCBI Taxonomy" id="765915"/>
    <lineage>
        <taxon>Eukaryota</taxon>
        <taxon>Fungi</taxon>
        <taxon>Fungi incertae sedis</taxon>
        <taxon>Blastocladiomycota</taxon>
        <taxon>Blastocladiomycetes</taxon>
        <taxon>Blastocladiales</taxon>
        <taxon>Catenariaceae</taxon>
        <taxon>Catenaria</taxon>
    </lineage>
</organism>
<evidence type="ECO:0000256" key="4">
    <source>
        <dbReference type="RuleBase" id="RU363090"/>
    </source>
</evidence>
<keyword evidence="3 4" id="KW-0418">Kinase</keyword>
<dbReference type="GO" id="GO:0008440">
    <property type="term" value="F:inositol-1,4,5-trisphosphate 3-kinase activity"/>
    <property type="evidence" value="ECO:0007669"/>
    <property type="project" value="TreeGrafter"/>
</dbReference>
<dbReference type="PANTHER" id="PTHR12400:SF21">
    <property type="entry name" value="KINASE"/>
    <property type="match status" value="1"/>
</dbReference>
<name>A0A1Y2HZA8_9FUNG</name>
<keyword evidence="6" id="KW-1185">Reference proteome</keyword>
<evidence type="ECO:0000313" key="6">
    <source>
        <dbReference type="Proteomes" id="UP000193411"/>
    </source>
</evidence>
<dbReference type="STRING" id="765915.A0A1Y2HZA8"/>
<proteinExistence type="inferred from homology"/>
<dbReference type="EMBL" id="MCFL01000006">
    <property type="protein sequence ID" value="ORZ39294.1"/>
    <property type="molecule type" value="Genomic_DNA"/>
</dbReference>
<reference evidence="5 6" key="1">
    <citation type="submission" date="2016-07" db="EMBL/GenBank/DDBJ databases">
        <title>Pervasive Adenine N6-methylation of Active Genes in Fungi.</title>
        <authorList>
            <consortium name="DOE Joint Genome Institute"/>
            <person name="Mondo S.J."/>
            <person name="Dannebaum R.O."/>
            <person name="Kuo R.C."/>
            <person name="Labutti K."/>
            <person name="Haridas S."/>
            <person name="Kuo A."/>
            <person name="Salamov A."/>
            <person name="Ahrendt S.R."/>
            <person name="Lipzen A."/>
            <person name="Sullivan W."/>
            <person name="Andreopoulos W.B."/>
            <person name="Clum A."/>
            <person name="Lindquist E."/>
            <person name="Daum C."/>
            <person name="Ramamoorthy G.K."/>
            <person name="Gryganskyi A."/>
            <person name="Culley D."/>
            <person name="Magnuson J.K."/>
            <person name="James T.Y."/>
            <person name="O'Malley M.A."/>
            <person name="Stajich J.E."/>
            <person name="Spatafora J.W."/>
            <person name="Visel A."/>
            <person name="Grigoriev I.V."/>
        </authorList>
    </citation>
    <scope>NUCLEOTIDE SEQUENCE [LARGE SCALE GENOMIC DNA]</scope>
    <source>
        <strain evidence="5 6">PL171</strain>
    </source>
</reference>